<dbReference type="Proteomes" id="UP001595891">
    <property type="component" value="Unassembled WGS sequence"/>
</dbReference>
<evidence type="ECO:0000313" key="4">
    <source>
        <dbReference type="EMBL" id="MFC4589272.1"/>
    </source>
</evidence>
<gene>
    <name evidence="4" type="ORF">ACFO8L_24490</name>
</gene>
<evidence type="ECO:0000256" key="2">
    <source>
        <dbReference type="SAM" id="Phobius"/>
    </source>
</evidence>
<keyword evidence="2" id="KW-1133">Transmembrane helix</keyword>
<organism evidence="4 5">
    <name type="scientific">Sphaerisporangium corydalis</name>
    <dbReference type="NCBI Taxonomy" id="1441875"/>
    <lineage>
        <taxon>Bacteria</taxon>
        <taxon>Bacillati</taxon>
        <taxon>Actinomycetota</taxon>
        <taxon>Actinomycetes</taxon>
        <taxon>Streptosporangiales</taxon>
        <taxon>Streptosporangiaceae</taxon>
        <taxon>Sphaerisporangium</taxon>
    </lineage>
</organism>
<dbReference type="EMBL" id="JBHSFN010000015">
    <property type="protein sequence ID" value="MFC4589272.1"/>
    <property type="molecule type" value="Genomic_DNA"/>
</dbReference>
<comment type="caution">
    <text evidence="4">The sequence shown here is derived from an EMBL/GenBank/DDBJ whole genome shotgun (WGS) entry which is preliminary data.</text>
</comment>
<feature type="signal peptide" evidence="3">
    <location>
        <begin position="1"/>
        <end position="26"/>
    </location>
</feature>
<evidence type="ECO:0000256" key="1">
    <source>
        <dbReference type="SAM" id="MobiDB-lite"/>
    </source>
</evidence>
<accession>A0ABV9EIL9</accession>
<reference evidence="5" key="1">
    <citation type="journal article" date="2019" name="Int. J. Syst. Evol. Microbiol.">
        <title>The Global Catalogue of Microorganisms (GCM) 10K type strain sequencing project: providing services to taxonomists for standard genome sequencing and annotation.</title>
        <authorList>
            <consortium name="The Broad Institute Genomics Platform"/>
            <consortium name="The Broad Institute Genome Sequencing Center for Infectious Disease"/>
            <person name="Wu L."/>
            <person name="Ma J."/>
        </authorList>
    </citation>
    <scope>NUCLEOTIDE SEQUENCE [LARGE SCALE GENOMIC DNA]</scope>
    <source>
        <strain evidence="5">CCUG 49560</strain>
    </source>
</reference>
<name>A0ABV9EIL9_9ACTN</name>
<feature type="region of interest" description="Disordered" evidence="1">
    <location>
        <begin position="171"/>
        <end position="191"/>
    </location>
</feature>
<protein>
    <submittedName>
        <fullName evidence="4">Uncharacterized protein</fullName>
    </submittedName>
</protein>
<feature type="compositionally biased region" description="Basic and acidic residues" evidence="1">
    <location>
        <begin position="46"/>
        <end position="79"/>
    </location>
</feature>
<evidence type="ECO:0000313" key="5">
    <source>
        <dbReference type="Proteomes" id="UP001595891"/>
    </source>
</evidence>
<sequence>MTRLLLVALMAVGAAVAVPASRGSHAAGLGGAERASHHSHALTGAHGRDGDDERDLDRDLYGSRGLRDSRDDRDDRDGRVDVAVSRVECPSGDANVVMTAPRDHGTVEYSVRRGDTLVRNGVLWPGVERTIPVHVEPRATERIAVTLAGQGTGRYQVWSRCRPEEESYGEYRESVYSESDDERGGEGRSEGLLSHRYNPLLHRHPVTHMEYRSIRHLPYTGPPADLWGKVATAVGLMVFGGMLWWVALIWPRRTPAEPLLRPRSPYGRRRYPAP</sequence>
<feature type="chain" id="PRO_5046910408" evidence="3">
    <location>
        <begin position="27"/>
        <end position="274"/>
    </location>
</feature>
<proteinExistence type="predicted"/>
<evidence type="ECO:0000256" key="3">
    <source>
        <dbReference type="SAM" id="SignalP"/>
    </source>
</evidence>
<keyword evidence="2" id="KW-0472">Membrane</keyword>
<keyword evidence="3" id="KW-0732">Signal</keyword>
<feature type="transmembrane region" description="Helical" evidence="2">
    <location>
        <begin position="226"/>
        <end position="250"/>
    </location>
</feature>
<feature type="region of interest" description="Disordered" evidence="1">
    <location>
        <begin position="24"/>
        <end position="79"/>
    </location>
</feature>
<dbReference type="RefSeq" id="WP_262846400.1">
    <property type="nucleotide sequence ID" value="NZ_JANZYP010000046.1"/>
</dbReference>
<keyword evidence="2" id="KW-0812">Transmembrane</keyword>
<keyword evidence="5" id="KW-1185">Reference proteome</keyword>